<reference evidence="2" key="1">
    <citation type="submission" date="2021-03" db="EMBL/GenBank/DDBJ databases">
        <authorList>
            <person name="Tagirdzhanova G."/>
        </authorList>
    </citation>
    <scope>NUCLEOTIDE SEQUENCE</scope>
</reference>
<keyword evidence="3" id="KW-1185">Reference proteome</keyword>
<dbReference type="AlphaFoldDB" id="A0A8H3F8C7"/>
<name>A0A8H3F8C7_9LECA</name>
<organism evidence="2 3">
    <name type="scientific">Alectoria fallacina</name>
    <dbReference type="NCBI Taxonomy" id="1903189"/>
    <lineage>
        <taxon>Eukaryota</taxon>
        <taxon>Fungi</taxon>
        <taxon>Dikarya</taxon>
        <taxon>Ascomycota</taxon>
        <taxon>Pezizomycotina</taxon>
        <taxon>Lecanoromycetes</taxon>
        <taxon>OSLEUM clade</taxon>
        <taxon>Lecanoromycetidae</taxon>
        <taxon>Lecanorales</taxon>
        <taxon>Lecanorineae</taxon>
        <taxon>Parmeliaceae</taxon>
        <taxon>Alectoria</taxon>
    </lineage>
</organism>
<accession>A0A8H3F8C7</accession>
<feature type="region of interest" description="Disordered" evidence="1">
    <location>
        <begin position="133"/>
        <end position="158"/>
    </location>
</feature>
<proteinExistence type="predicted"/>
<dbReference type="OrthoDB" id="5380151at2759"/>
<protein>
    <submittedName>
        <fullName evidence="2">Uncharacterized protein</fullName>
    </submittedName>
</protein>
<dbReference type="Proteomes" id="UP000664203">
    <property type="component" value="Unassembled WGS sequence"/>
</dbReference>
<dbReference type="EMBL" id="CAJPDR010000132">
    <property type="protein sequence ID" value="CAF9920026.1"/>
    <property type="molecule type" value="Genomic_DNA"/>
</dbReference>
<evidence type="ECO:0000256" key="1">
    <source>
        <dbReference type="SAM" id="MobiDB-lite"/>
    </source>
</evidence>
<evidence type="ECO:0000313" key="2">
    <source>
        <dbReference type="EMBL" id="CAF9920026.1"/>
    </source>
</evidence>
<evidence type="ECO:0000313" key="3">
    <source>
        <dbReference type="Proteomes" id="UP000664203"/>
    </source>
</evidence>
<sequence length="158" mass="17676">MSTALEALSTILLDPDSTSSSSGRYAAATELEKAQACFYDCFDSLMAVSKALIGTYHSMLEMHKDCIQVLRQHLALGRPNSVNVQHIQAQKTQIEQAMLEMESTQFETMQTVQLLHDGNQLVIRILRKLKQPEEDKKGCKRKAYETEGEPDPVSSEAE</sequence>
<feature type="compositionally biased region" description="Basic and acidic residues" evidence="1">
    <location>
        <begin position="133"/>
        <end position="145"/>
    </location>
</feature>
<gene>
    <name evidence="2" type="ORF">ALECFALPRED_001408</name>
</gene>
<comment type="caution">
    <text evidence="2">The sequence shown here is derived from an EMBL/GenBank/DDBJ whole genome shotgun (WGS) entry which is preliminary data.</text>
</comment>